<organism evidence="1 2">
    <name type="scientific">Bacillus cytotoxicus (strain DSM 22905 / CIP 110041 / 391-98 / NVH 391-98)</name>
    <dbReference type="NCBI Taxonomy" id="315749"/>
    <lineage>
        <taxon>Bacteria</taxon>
        <taxon>Bacillati</taxon>
        <taxon>Bacillota</taxon>
        <taxon>Bacilli</taxon>
        <taxon>Bacillales</taxon>
        <taxon>Bacillaceae</taxon>
        <taxon>Bacillus</taxon>
        <taxon>Bacillus cereus group</taxon>
    </lineage>
</organism>
<evidence type="ECO:0000313" key="1">
    <source>
        <dbReference type="EMBL" id="ABS22356.1"/>
    </source>
</evidence>
<keyword evidence="2" id="KW-1185">Reference proteome</keyword>
<dbReference type="STRING" id="315749.Bcer98_2093"/>
<dbReference type="EMBL" id="CP000764">
    <property type="protein sequence ID" value="ABS22356.1"/>
    <property type="molecule type" value="Genomic_DNA"/>
</dbReference>
<name>A7GQE8_BACCN</name>
<protein>
    <submittedName>
        <fullName evidence="1">Conserved hypothetical cytosolic protein</fullName>
    </submittedName>
</protein>
<proteinExistence type="predicted"/>
<dbReference type="eggNOG" id="COG5585">
    <property type="taxonomic scope" value="Bacteria"/>
</dbReference>
<dbReference type="KEGG" id="bcy:Bcer98_2093"/>
<dbReference type="Pfam" id="PF12639">
    <property type="entry name" value="Colicin-DNase"/>
    <property type="match status" value="1"/>
</dbReference>
<sequence>MVQSLKENKTLKNALDAMKNTPISVAVRMVDTGIGVKLPYIESSTVGEVAGKFSKASTIAKDDAYQLAKGTGNREAEVPPAFRQTDFASSYEARLNQTPALENPKVEFEGIRGESKCILKPPPDRQLKQILDEVGIEGIQYKNAVPDFSPTAKAQVEINYMLGGKGTYGGKARRANFVQSDQKLADQINGSPELASQFGMESGKISARDIKKYREKNKLTWHELNDVKTMQLVPTKINSEFEHFGGVGEINAGAFKPGGFANK</sequence>
<gene>
    <name evidence="1" type="ordered locus">Bcer98_2093</name>
</gene>
<evidence type="ECO:0000313" key="2">
    <source>
        <dbReference type="Proteomes" id="UP000002300"/>
    </source>
</evidence>
<dbReference type="Proteomes" id="UP000002300">
    <property type="component" value="Chromosome"/>
</dbReference>
<reference evidence="1 2" key="1">
    <citation type="journal article" date="2008" name="Chem. Biol. Interact.">
        <title>Extending the Bacillus cereus group genomics to putative food-borne pathogens of different toxicity.</title>
        <authorList>
            <person name="Lapidus A."/>
            <person name="Goltsman E."/>
            <person name="Auger S."/>
            <person name="Galleron N."/>
            <person name="Segurens B."/>
            <person name="Dossat C."/>
            <person name="Land M.L."/>
            <person name="Broussolle V."/>
            <person name="Brillard J."/>
            <person name="Guinebretiere M.H."/>
            <person name="Sanchis V."/>
            <person name="Nguen-The C."/>
            <person name="Lereclus D."/>
            <person name="Richardson P."/>
            <person name="Wincker P."/>
            <person name="Weissenbach J."/>
            <person name="Ehrlich S.D."/>
            <person name="Sorokin A."/>
        </authorList>
    </citation>
    <scope>NUCLEOTIDE SEQUENCE [LARGE SCALE GENOMIC DNA]</scope>
    <source>
        <strain evidence="2">DSM 22905 / CIP 110041 / 391-98 / NVH 391-98</strain>
    </source>
</reference>
<accession>A7GQE8</accession>
<dbReference type="AlphaFoldDB" id="A7GQE8"/>
<dbReference type="HOGENOM" id="CLU_075500_0_0_9"/>